<evidence type="ECO:0000256" key="4">
    <source>
        <dbReference type="ARBA" id="ARBA00022691"/>
    </source>
</evidence>
<keyword evidence="1" id="KW-0698">rRNA processing</keyword>
<dbReference type="GO" id="GO:0008168">
    <property type="term" value="F:methyltransferase activity"/>
    <property type="evidence" value="ECO:0007669"/>
    <property type="project" value="UniProtKB-KW"/>
</dbReference>
<dbReference type="PANTHER" id="PTHR43042">
    <property type="entry name" value="SAM-DEPENDENT METHYLTRANSFERASE"/>
    <property type="match status" value="1"/>
</dbReference>
<proteinExistence type="predicted"/>
<dbReference type="PANTHER" id="PTHR43042:SF3">
    <property type="entry name" value="RIBOSOMAL RNA LARGE SUBUNIT METHYLTRANSFERASE YWBD-RELATED"/>
    <property type="match status" value="1"/>
</dbReference>
<dbReference type="SUPFAM" id="SSF53335">
    <property type="entry name" value="S-adenosyl-L-methionine-dependent methyltransferases"/>
    <property type="match status" value="1"/>
</dbReference>
<protein>
    <submittedName>
        <fullName evidence="6">Class I SAM-dependent methyltransferase</fullName>
    </submittedName>
</protein>
<dbReference type="Pfam" id="PF10672">
    <property type="entry name" value="Methyltrans_SAM"/>
    <property type="match status" value="1"/>
</dbReference>
<gene>
    <name evidence="6" type="ORF">HUF19_11930</name>
</gene>
<evidence type="ECO:0000259" key="5">
    <source>
        <dbReference type="Pfam" id="PF10672"/>
    </source>
</evidence>
<reference evidence="7" key="1">
    <citation type="submission" date="2020-06" db="EMBL/GenBank/DDBJ databases">
        <title>Thalassolituus marinus alknpb1M-1, a hydrocarbon-degrading bacterium isolated from the deep-sea overlying water using an in-situ strategy from the South China Sea basin.</title>
        <authorList>
            <person name="Dong C."/>
            <person name="Chen Y."/>
            <person name="Shao Z."/>
        </authorList>
    </citation>
    <scope>NUCLEOTIDE SEQUENCE [LARGE SCALE GENOMIC DNA]</scope>
    <source>
        <strain evidence="7">alknpb1M-1</strain>
    </source>
</reference>
<dbReference type="EMBL" id="CP054475">
    <property type="protein sequence ID" value="UXD88094.1"/>
    <property type="molecule type" value="Genomic_DNA"/>
</dbReference>
<evidence type="ECO:0000256" key="1">
    <source>
        <dbReference type="ARBA" id="ARBA00022552"/>
    </source>
</evidence>
<sequence>MRQSTIGLAISSGIFIDTGRRTGKTINKCRYRPVSCISYEYGALANTPAHLHRRDYSILLIPPYQALAGQFGNYLQPACSYGRRRPSFAKLARPKLQESPVFQHIQWPVDDQAQRLFHGRGHAWPGFEHLNIDWYAPLVLITLYAEVDESWLSELEQQLLAGLKRGRPDHAGQLSVVVQHRCRTGAPFTLLCGQLPEQLVIKEDGLSYWLHLNRSQNTGLFLDMANGRRWVRAHSDGRRVLNLFAYTCGFSLAALAGGATKVVNVDMSRAALSHGRENHRLNDHDLSRVVFEGVDIFKSFGRLKKHGPYDLLICDPPTYQKGSVDIRRDYAKLLRRLPELMVAGGDCLLCLNAPDLGEDFLLAEVAQHAPHCVLVERLANPPVFIEAQAGRGLKVLHFRYQP</sequence>
<evidence type="ECO:0000256" key="3">
    <source>
        <dbReference type="ARBA" id="ARBA00022679"/>
    </source>
</evidence>
<organism evidence="6 7">
    <name type="scientific">Thalassolituus hydrocarboniclasticus</name>
    <dbReference type="NCBI Taxonomy" id="2742796"/>
    <lineage>
        <taxon>Bacteria</taxon>
        <taxon>Pseudomonadati</taxon>
        <taxon>Pseudomonadota</taxon>
        <taxon>Gammaproteobacteria</taxon>
        <taxon>Oceanospirillales</taxon>
        <taxon>Oceanospirillaceae</taxon>
        <taxon>Thalassolituus</taxon>
    </lineage>
</organism>
<keyword evidence="4" id="KW-0949">S-adenosyl-L-methionine</keyword>
<dbReference type="GO" id="GO:0032259">
    <property type="term" value="P:methylation"/>
    <property type="evidence" value="ECO:0007669"/>
    <property type="project" value="UniProtKB-KW"/>
</dbReference>
<dbReference type="Gene3D" id="3.40.50.150">
    <property type="entry name" value="Vaccinia Virus protein VP39"/>
    <property type="match status" value="1"/>
</dbReference>
<dbReference type="CDD" id="cd02440">
    <property type="entry name" value="AdoMet_MTases"/>
    <property type="match status" value="1"/>
</dbReference>
<accession>A0ABY6ACD5</accession>
<evidence type="ECO:0000313" key="7">
    <source>
        <dbReference type="Proteomes" id="UP001065322"/>
    </source>
</evidence>
<dbReference type="InterPro" id="IPR029063">
    <property type="entry name" value="SAM-dependent_MTases_sf"/>
</dbReference>
<dbReference type="Proteomes" id="UP001065322">
    <property type="component" value="Chromosome"/>
</dbReference>
<keyword evidence="7" id="KW-1185">Reference proteome</keyword>
<evidence type="ECO:0000313" key="6">
    <source>
        <dbReference type="EMBL" id="UXD88094.1"/>
    </source>
</evidence>
<name>A0ABY6ACD5_9GAMM</name>
<feature type="domain" description="S-adenosylmethionine-dependent methyltransferase" evidence="5">
    <location>
        <begin position="114"/>
        <end position="399"/>
    </location>
</feature>
<dbReference type="InterPro" id="IPR019614">
    <property type="entry name" value="SAM-dep_methyl-trfase"/>
</dbReference>
<keyword evidence="3" id="KW-0808">Transferase</keyword>
<evidence type="ECO:0000256" key="2">
    <source>
        <dbReference type="ARBA" id="ARBA00022603"/>
    </source>
</evidence>
<keyword evidence="2 6" id="KW-0489">Methyltransferase</keyword>